<keyword evidence="5" id="KW-0067">ATP-binding</keyword>
<dbReference type="OrthoDB" id="9776822at2"/>
<keyword evidence="2" id="KW-0808">Transferase</keyword>
<name>A0A7U4LES4_9SPHN</name>
<dbReference type="InterPro" id="IPR018659">
    <property type="entry name" value="DUF2090"/>
</dbReference>
<dbReference type="Proteomes" id="UP000032300">
    <property type="component" value="Chromosome"/>
</dbReference>
<sequence length="641" mass="69481">MTSGRIDSPTSLDLLTIGRSSVDLYGEQVGGRLEDMASFAKYLGGSPTNTAVGAARLGLRAGLVTRVGDDHMGRFIREQLDREGVDTRGVRTDPDRLTALAVLGIRDAETFPLLFYREDCADMALCAADVDPALLASTGAVLINGTHLSRPGVFAASVAAARAMRAQGGRVVFDVDYRPVLWGVAQPAMGEQRFVPDAHVTATLQQVLPLVDLIVGTEEEIHILGGATDTITALQTIRTQSRAPIVMKRGAQGCVAFEGAIPDAIEQGLAVPGFPIEVFNVLGAGDAFMAGLLRGWLRGEPLAVACRWGNACGALVVSRHGCAPAMPGWDELQAFLARTDWPFRLRSDVGLAQHHWAAHRARRYDALTVLAVDHRSQFDEMVVDLGVPRDRIAGFKSLVLRATHRLAQGDTRFGTLLDGRDGARALEAAADLPYWVGSPIEVPGSRPLQFEGGADVGITLREWPVQQVVKCLVYYRLDDPPELRAMQDRQLLRLFDACRGTRHELLVEVIVSAHGLVAVDTTAQVLEHFYTLGVYPDWWKLEPDGDPATWAAIDAVIARHDPLCQGVLLLGLSATPQVLVERFAAAAPFTIVKGFAVGRTIWHDSAQQWLTGTIDDSEAIERIAANFRALVEAWRQARAAL</sequence>
<dbReference type="Pfam" id="PF00294">
    <property type="entry name" value="PfkB"/>
    <property type="match status" value="1"/>
</dbReference>
<keyword evidence="4 8" id="KW-0418">Kinase</keyword>
<dbReference type="InterPro" id="IPR030830">
    <property type="entry name" value="Myo_inos_IolC"/>
</dbReference>
<dbReference type="GO" id="GO:0005524">
    <property type="term" value="F:ATP binding"/>
    <property type="evidence" value="ECO:0007669"/>
    <property type="project" value="UniProtKB-KW"/>
</dbReference>
<feature type="domain" description="DUF2090" evidence="7">
    <location>
        <begin position="331"/>
        <end position="638"/>
    </location>
</feature>
<dbReference type="AlphaFoldDB" id="A0A7U4LES4"/>
<evidence type="ECO:0000256" key="2">
    <source>
        <dbReference type="ARBA" id="ARBA00022679"/>
    </source>
</evidence>
<protein>
    <submittedName>
        <fullName evidence="8">5-dehydro-2-deoxygluconokinase</fullName>
    </submittedName>
</protein>
<accession>A0A7U4LES4</accession>
<reference evidence="8 9" key="2">
    <citation type="submission" date="2015-02" db="EMBL/GenBank/DDBJ databases">
        <title>The complete genome of Sphingomonas hengshuiensis sp. WHSC-8 isolated from soil of Hengshui Lake.</title>
        <authorList>
            <person name="Wei S."/>
            <person name="Guo J."/>
            <person name="Su C."/>
            <person name="Wu R."/>
            <person name="Zhang Z."/>
            <person name="Liang K."/>
            <person name="Li H."/>
            <person name="Wang T."/>
            <person name="Liu H."/>
            <person name="Zhang C."/>
            <person name="Li Z."/>
            <person name="Wang Q."/>
            <person name="Meng J."/>
        </authorList>
    </citation>
    <scope>NUCLEOTIDE SEQUENCE [LARGE SCALE GENOMIC DNA]</scope>
    <source>
        <strain evidence="8 9">WHSC-8</strain>
    </source>
</reference>
<keyword evidence="9" id="KW-1185">Reference proteome</keyword>
<evidence type="ECO:0000256" key="4">
    <source>
        <dbReference type="ARBA" id="ARBA00022777"/>
    </source>
</evidence>
<dbReference type="Gene3D" id="3.40.1190.20">
    <property type="match status" value="1"/>
</dbReference>
<dbReference type="NCBIfam" id="TIGR04382">
    <property type="entry name" value="myo_inos_iolC_N"/>
    <property type="match status" value="1"/>
</dbReference>
<proteinExistence type="inferred from homology"/>
<evidence type="ECO:0000256" key="3">
    <source>
        <dbReference type="ARBA" id="ARBA00022741"/>
    </source>
</evidence>
<dbReference type="KEGG" id="sphi:TS85_08290"/>
<evidence type="ECO:0000259" key="6">
    <source>
        <dbReference type="Pfam" id="PF00294"/>
    </source>
</evidence>
<keyword evidence="3" id="KW-0547">Nucleotide-binding</keyword>
<reference evidence="8 9" key="1">
    <citation type="journal article" date="2015" name="Int. J. Syst. Evol. Microbiol.">
        <title>Sphingomonas hengshuiensis sp. nov., isolated from lake wetland.</title>
        <authorList>
            <person name="Wei S."/>
            <person name="Wang T."/>
            <person name="Liu H."/>
            <person name="Zhang C."/>
            <person name="Guo J."/>
            <person name="Wang Q."/>
            <person name="Liang K."/>
            <person name="Zhang Z."/>
        </authorList>
    </citation>
    <scope>NUCLEOTIDE SEQUENCE [LARGE SCALE GENOMIC DNA]</scope>
    <source>
        <strain evidence="8 9">WHSC-8</strain>
    </source>
</reference>
<dbReference type="SUPFAM" id="SSF53613">
    <property type="entry name" value="Ribokinase-like"/>
    <property type="match status" value="1"/>
</dbReference>
<dbReference type="EMBL" id="CP010836">
    <property type="protein sequence ID" value="AJP71784.1"/>
    <property type="molecule type" value="Genomic_DNA"/>
</dbReference>
<dbReference type="CDD" id="cd01166">
    <property type="entry name" value="KdgK"/>
    <property type="match status" value="1"/>
</dbReference>
<evidence type="ECO:0000256" key="5">
    <source>
        <dbReference type="ARBA" id="ARBA00022840"/>
    </source>
</evidence>
<comment type="similarity">
    <text evidence="1">Belongs to the carbohydrate kinase PfkB family.</text>
</comment>
<dbReference type="Gene3D" id="3.20.20.70">
    <property type="entry name" value="Aldolase class I"/>
    <property type="match status" value="1"/>
</dbReference>
<organism evidence="8 9">
    <name type="scientific">Sphingomonas hengshuiensis</name>
    <dbReference type="NCBI Taxonomy" id="1609977"/>
    <lineage>
        <taxon>Bacteria</taxon>
        <taxon>Pseudomonadati</taxon>
        <taxon>Pseudomonadota</taxon>
        <taxon>Alphaproteobacteria</taxon>
        <taxon>Sphingomonadales</taxon>
        <taxon>Sphingomonadaceae</taxon>
        <taxon>Sphingomonas</taxon>
    </lineage>
</organism>
<dbReference type="InterPro" id="IPR029056">
    <property type="entry name" value="Ribokinase-like"/>
</dbReference>
<evidence type="ECO:0000313" key="9">
    <source>
        <dbReference type="Proteomes" id="UP000032300"/>
    </source>
</evidence>
<dbReference type="Gene3D" id="2.20.150.10">
    <property type="entry name" value="putative 5-dehydro-2- deoxygluconokinase"/>
    <property type="match status" value="1"/>
</dbReference>
<dbReference type="RefSeq" id="WP_044331582.1">
    <property type="nucleotide sequence ID" value="NZ_CP010836.1"/>
</dbReference>
<dbReference type="InterPro" id="IPR050306">
    <property type="entry name" value="PfkB_Carbo_kinase"/>
</dbReference>
<dbReference type="PANTHER" id="PTHR43085">
    <property type="entry name" value="HEXOKINASE FAMILY MEMBER"/>
    <property type="match status" value="1"/>
</dbReference>
<dbReference type="PANTHER" id="PTHR43085:SF49">
    <property type="entry name" value="5-DEHYDRO-2-DEOXYGLUCONOKINASE"/>
    <property type="match status" value="1"/>
</dbReference>
<dbReference type="InterPro" id="IPR023314">
    <property type="entry name" value="Myo_inos_IolC-like_sf"/>
</dbReference>
<evidence type="ECO:0000313" key="8">
    <source>
        <dbReference type="EMBL" id="AJP71784.1"/>
    </source>
</evidence>
<dbReference type="InterPro" id="IPR011611">
    <property type="entry name" value="PfkB_dom"/>
</dbReference>
<dbReference type="GO" id="GO:0016301">
    <property type="term" value="F:kinase activity"/>
    <property type="evidence" value="ECO:0007669"/>
    <property type="project" value="UniProtKB-KW"/>
</dbReference>
<gene>
    <name evidence="8" type="ORF">TS85_08290</name>
</gene>
<feature type="domain" description="Carbohydrate kinase PfkB" evidence="6">
    <location>
        <begin position="13"/>
        <end position="327"/>
    </location>
</feature>
<dbReference type="PROSITE" id="PS00584">
    <property type="entry name" value="PFKB_KINASES_2"/>
    <property type="match status" value="1"/>
</dbReference>
<evidence type="ECO:0000259" key="7">
    <source>
        <dbReference type="Pfam" id="PF09863"/>
    </source>
</evidence>
<dbReference type="Pfam" id="PF09863">
    <property type="entry name" value="DUF2090"/>
    <property type="match status" value="1"/>
</dbReference>
<dbReference type="InterPro" id="IPR013785">
    <property type="entry name" value="Aldolase_TIM"/>
</dbReference>
<evidence type="ECO:0000256" key="1">
    <source>
        <dbReference type="ARBA" id="ARBA00010688"/>
    </source>
</evidence>
<dbReference type="InterPro" id="IPR002173">
    <property type="entry name" value="Carboh/pur_kinase_PfkB_CS"/>
</dbReference>